<proteinExistence type="predicted"/>
<evidence type="ECO:0000313" key="1">
    <source>
        <dbReference type="EMBL" id="MBL4929840.1"/>
    </source>
</evidence>
<sequence>MHHDWIFDVLRDLQAYASANGLPALAAKAEEALRTAELELIARGTDGDPPDGAPFVLPH</sequence>
<reference evidence="1" key="1">
    <citation type="submission" date="2021-01" db="EMBL/GenBank/DDBJ databases">
        <title>Genome seq and assembly of Tabrizicola sp. KVB23.</title>
        <authorList>
            <person name="Chhetri G."/>
        </authorList>
    </citation>
    <scope>NUCLEOTIDE SEQUENCE</scope>
    <source>
        <strain evidence="1">KVB23</strain>
    </source>
</reference>
<dbReference type="RefSeq" id="WP_202662409.1">
    <property type="nucleotide sequence ID" value="NZ_JAESVP010000011.1"/>
</dbReference>
<name>A0A8J7SUQ2_9RHOB</name>
<dbReference type="EMBL" id="JAESVP010000011">
    <property type="protein sequence ID" value="MBL4929840.1"/>
    <property type="molecule type" value="Genomic_DNA"/>
</dbReference>
<dbReference type="AlphaFoldDB" id="A0A8J7SUQ2"/>
<organism evidence="1 2">
    <name type="scientific">Fuscibacter oryzae</name>
    <dbReference type="NCBI Taxonomy" id="2803939"/>
    <lineage>
        <taxon>Bacteria</taxon>
        <taxon>Pseudomonadati</taxon>
        <taxon>Pseudomonadota</taxon>
        <taxon>Alphaproteobacteria</taxon>
        <taxon>Rhodobacterales</taxon>
        <taxon>Paracoccaceae</taxon>
        <taxon>Fuscibacter</taxon>
    </lineage>
</organism>
<accession>A0A8J7SUQ2</accession>
<gene>
    <name evidence="1" type="ORF">JI744_17180</name>
</gene>
<dbReference type="Proteomes" id="UP000619033">
    <property type="component" value="Unassembled WGS sequence"/>
</dbReference>
<protein>
    <submittedName>
        <fullName evidence="1">Uncharacterized protein</fullName>
    </submittedName>
</protein>
<evidence type="ECO:0000313" key="2">
    <source>
        <dbReference type="Proteomes" id="UP000619033"/>
    </source>
</evidence>
<keyword evidence="2" id="KW-1185">Reference proteome</keyword>
<comment type="caution">
    <text evidence="1">The sequence shown here is derived from an EMBL/GenBank/DDBJ whole genome shotgun (WGS) entry which is preliminary data.</text>
</comment>